<evidence type="ECO:0000256" key="6">
    <source>
        <dbReference type="ARBA" id="ARBA00023136"/>
    </source>
</evidence>
<dbReference type="InterPro" id="IPR051678">
    <property type="entry name" value="AGP_Transferase"/>
</dbReference>
<protein>
    <recommendedName>
        <fullName evidence="7">Aminoglycoside phosphotransferase domain-containing protein</fullName>
    </recommendedName>
</protein>
<dbReference type="RefSeq" id="XP_024722641.1">
    <property type="nucleotide sequence ID" value="XM_024867464.1"/>
</dbReference>
<dbReference type="InterPro" id="IPR002575">
    <property type="entry name" value="Aminoglycoside_PTrfase"/>
</dbReference>
<evidence type="ECO:0000256" key="5">
    <source>
        <dbReference type="ARBA" id="ARBA00022989"/>
    </source>
</evidence>
<dbReference type="GO" id="GO:0005886">
    <property type="term" value="C:plasma membrane"/>
    <property type="evidence" value="ECO:0007669"/>
    <property type="project" value="UniProtKB-SubCell"/>
</dbReference>
<accession>A0A2T3B6V9</accession>
<dbReference type="PANTHER" id="PTHR21310">
    <property type="entry name" value="AMINOGLYCOSIDE PHOSPHOTRANSFERASE-RELATED-RELATED"/>
    <property type="match status" value="1"/>
</dbReference>
<dbReference type="GO" id="GO:0015109">
    <property type="term" value="F:chromate transmembrane transporter activity"/>
    <property type="evidence" value="ECO:0007669"/>
    <property type="project" value="InterPro"/>
</dbReference>
<comment type="subcellular location">
    <subcellularLocation>
        <location evidence="1">Cell membrane</location>
        <topology evidence="1">Multi-pass membrane protein</topology>
    </subcellularLocation>
</comment>
<dbReference type="Pfam" id="PF01636">
    <property type="entry name" value="APH"/>
    <property type="match status" value="1"/>
</dbReference>
<keyword evidence="4" id="KW-0812">Transmembrane</keyword>
<feature type="domain" description="Aminoglycoside phosphotransferase" evidence="7">
    <location>
        <begin position="333"/>
        <end position="452"/>
    </location>
</feature>
<dbReference type="Gene3D" id="3.90.1200.10">
    <property type="match status" value="1"/>
</dbReference>
<dbReference type="SUPFAM" id="SSF56112">
    <property type="entry name" value="Protein kinase-like (PK-like)"/>
    <property type="match status" value="1"/>
</dbReference>
<proteinExistence type="inferred from homology"/>
<reference evidence="8 9" key="1">
    <citation type="journal article" date="2018" name="New Phytol.">
        <title>Comparative genomics and transcriptomics depict ericoid mycorrhizal fungi as versatile saprotrophs and plant mutualists.</title>
        <authorList>
            <person name="Martino E."/>
            <person name="Morin E."/>
            <person name="Grelet G.A."/>
            <person name="Kuo A."/>
            <person name="Kohler A."/>
            <person name="Daghino S."/>
            <person name="Barry K.W."/>
            <person name="Cichocki N."/>
            <person name="Clum A."/>
            <person name="Dockter R.B."/>
            <person name="Hainaut M."/>
            <person name="Kuo R.C."/>
            <person name="LaButti K."/>
            <person name="Lindahl B.D."/>
            <person name="Lindquist E.A."/>
            <person name="Lipzen A."/>
            <person name="Khouja H.R."/>
            <person name="Magnuson J."/>
            <person name="Murat C."/>
            <person name="Ohm R.A."/>
            <person name="Singer S.W."/>
            <person name="Spatafora J.W."/>
            <person name="Wang M."/>
            <person name="Veneault-Fourrey C."/>
            <person name="Henrissat B."/>
            <person name="Grigoriev I.V."/>
            <person name="Martin F.M."/>
            <person name="Perotto S."/>
        </authorList>
    </citation>
    <scope>NUCLEOTIDE SEQUENCE [LARGE SCALE GENOMIC DNA]</scope>
    <source>
        <strain evidence="8 9">ATCC 22711</strain>
    </source>
</reference>
<evidence type="ECO:0000313" key="8">
    <source>
        <dbReference type="EMBL" id="PSS22486.1"/>
    </source>
</evidence>
<dbReference type="InterPro" id="IPR003370">
    <property type="entry name" value="Chromate_transpt"/>
</dbReference>
<organism evidence="8 9">
    <name type="scientific">Amorphotheca resinae ATCC 22711</name>
    <dbReference type="NCBI Taxonomy" id="857342"/>
    <lineage>
        <taxon>Eukaryota</taxon>
        <taxon>Fungi</taxon>
        <taxon>Dikarya</taxon>
        <taxon>Ascomycota</taxon>
        <taxon>Pezizomycotina</taxon>
        <taxon>Leotiomycetes</taxon>
        <taxon>Helotiales</taxon>
        <taxon>Amorphothecaceae</taxon>
        <taxon>Amorphotheca</taxon>
    </lineage>
</organism>
<sequence length="608" mass="70705">MLSSIWRTLRKVAHHLDVDVPKLAGPVREMILRNWYLGFTFFGGPAVHFQIFRQRFAEKYAWVDDQMYKEMFSLCQALPGPGSTKMIFCHKSHPRQVHCWHTLVLYLEKRMYKARQNFDNVAWDKNDDAEEESQMRLRRKDTCRQVESLVKQKCGKPATLVSPLVIGGLNIHYRVHLEGEDDFSDVMVRLPWPYAACSPGEKVVYEAATAEFLRLNTRIPAAQVLYYGRDSNVGPFLILRRIEHLGDMTDALAVPGLDPNLTPVLNLELPDSKLRSLWGNIASCLLEVVKPTFPLIGSLVEVDGSFRIAARPLTQNMSSMTQLAHIPPATLPLENETYVTADEWYEELANMHLAQLIFQHNDLVSSEDDCRNKYVARQLFRRLAKQGRLSTFGFVQDDWSACAKTMHPRCPAPDRSGPFRLWCDDFRPANVLLGPDDGVAAVIDWEFTYAAPTQFILDPPWWLLFETPEMWPSGIEEWSRAYEPHLKIWLEAMEEEEKGAEFLHALPLSVHMQESWRMGRFWLNYAARKSWAFDAVFWTYLDERFFGERDKEVLDKDLWKTRLHLLGEEERQAMEPFVQQKMEESRERTLVEWDLVEAKQRLSELLFD</sequence>
<keyword evidence="6" id="KW-0472">Membrane</keyword>
<keyword evidence="9" id="KW-1185">Reference proteome</keyword>
<dbReference type="OrthoDB" id="5412996at2759"/>
<comment type="similarity">
    <text evidence="2">Belongs to the chromate ion transporter (CHR) (TC 2.A.51) family.</text>
</comment>
<dbReference type="GeneID" id="36575545"/>
<dbReference type="Pfam" id="PF02417">
    <property type="entry name" value="Chromate_transp"/>
    <property type="match status" value="1"/>
</dbReference>
<dbReference type="Proteomes" id="UP000241818">
    <property type="component" value="Unassembled WGS sequence"/>
</dbReference>
<evidence type="ECO:0000256" key="1">
    <source>
        <dbReference type="ARBA" id="ARBA00004651"/>
    </source>
</evidence>
<evidence type="ECO:0000259" key="7">
    <source>
        <dbReference type="Pfam" id="PF01636"/>
    </source>
</evidence>
<evidence type="ECO:0000313" key="9">
    <source>
        <dbReference type="Proteomes" id="UP000241818"/>
    </source>
</evidence>
<evidence type="ECO:0000256" key="4">
    <source>
        <dbReference type="ARBA" id="ARBA00022692"/>
    </source>
</evidence>
<evidence type="ECO:0000256" key="2">
    <source>
        <dbReference type="ARBA" id="ARBA00005262"/>
    </source>
</evidence>
<dbReference type="InterPro" id="IPR011009">
    <property type="entry name" value="Kinase-like_dom_sf"/>
</dbReference>
<gene>
    <name evidence="8" type="ORF">M430DRAFT_41236</name>
</gene>
<dbReference type="EMBL" id="KZ679009">
    <property type="protein sequence ID" value="PSS22486.1"/>
    <property type="molecule type" value="Genomic_DNA"/>
</dbReference>
<name>A0A2T3B6V9_AMORE</name>
<keyword evidence="5" id="KW-1133">Transmembrane helix</keyword>
<dbReference type="PANTHER" id="PTHR21310:SF37">
    <property type="entry name" value="AMINOGLYCOSIDE PHOSPHOTRANSFERASE DOMAIN-CONTAINING PROTEIN"/>
    <property type="match status" value="1"/>
</dbReference>
<dbReference type="AlphaFoldDB" id="A0A2T3B6V9"/>
<dbReference type="InParanoid" id="A0A2T3B6V9"/>
<keyword evidence="3" id="KW-1003">Cell membrane</keyword>
<evidence type="ECO:0000256" key="3">
    <source>
        <dbReference type="ARBA" id="ARBA00022475"/>
    </source>
</evidence>